<protein>
    <recommendedName>
        <fullName evidence="9">ChbG/HpnK family deacetylase</fullName>
    </recommendedName>
</protein>
<evidence type="ECO:0000256" key="6">
    <source>
        <dbReference type="ARBA" id="ARBA00023277"/>
    </source>
</evidence>
<name>A0A385JP02_9GAMM</name>
<keyword evidence="6" id="KW-0119">Carbohydrate metabolism</keyword>
<evidence type="ECO:0000256" key="3">
    <source>
        <dbReference type="ARBA" id="ARBA00022801"/>
    </source>
</evidence>
<keyword evidence="2" id="KW-0479">Metal-binding</keyword>
<dbReference type="PANTHER" id="PTHR31609">
    <property type="entry name" value="YDJC DEACETYLASE FAMILY MEMBER"/>
    <property type="match status" value="1"/>
</dbReference>
<evidence type="ECO:0000313" key="8">
    <source>
        <dbReference type="EMBL" id="AXZ00035.1"/>
    </source>
</evidence>
<dbReference type="GO" id="GO:0000272">
    <property type="term" value="P:polysaccharide catabolic process"/>
    <property type="evidence" value="ECO:0007669"/>
    <property type="project" value="UniProtKB-KW"/>
</dbReference>
<evidence type="ECO:0000256" key="5">
    <source>
        <dbReference type="ARBA" id="ARBA00023024"/>
    </source>
</evidence>
<reference evidence="8" key="1">
    <citation type="journal article" date="2017" name="PLoS ONE">
        <title>Genetic diversity of the O antigens of Proteus species and the development of a suspension array for molecular serotyping.</title>
        <authorList>
            <person name="Yu X."/>
            <person name="Torzewska A."/>
            <person name="Zhang X."/>
            <person name="Yin Z."/>
            <person name="Drzewiecka D."/>
            <person name="Cao H."/>
            <person name="Liu B."/>
            <person name="Knirel Y.A."/>
            <person name="Rozalski A."/>
            <person name="Wang L."/>
        </authorList>
    </citation>
    <scope>NUCLEOTIDE SEQUENCE</scope>
    <source>
        <strain evidence="8">G2667</strain>
    </source>
</reference>
<dbReference type="GO" id="GO:0016787">
    <property type="term" value="F:hydrolase activity"/>
    <property type="evidence" value="ECO:0007669"/>
    <property type="project" value="UniProtKB-KW"/>
</dbReference>
<dbReference type="Gene3D" id="3.20.20.370">
    <property type="entry name" value="Glycoside hydrolase/deacetylase"/>
    <property type="match status" value="1"/>
</dbReference>
<dbReference type="Pfam" id="PF04794">
    <property type="entry name" value="YdjC"/>
    <property type="match status" value="1"/>
</dbReference>
<dbReference type="SUPFAM" id="SSF88713">
    <property type="entry name" value="Glycoside hydrolase/deacetylase"/>
    <property type="match status" value="1"/>
</dbReference>
<keyword evidence="7" id="KW-0624">Polysaccharide degradation</keyword>
<evidence type="ECO:0000256" key="4">
    <source>
        <dbReference type="ARBA" id="ARBA00022842"/>
    </source>
</evidence>
<dbReference type="GO" id="GO:0006032">
    <property type="term" value="P:chitin catabolic process"/>
    <property type="evidence" value="ECO:0007669"/>
    <property type="project" value="UniProtKB-KW"/>
</dbReference>
<comment type="cofactor">
    <cofactor evidence="1">
        <name>Mg(2+)</name>
        <dbReference type="ChEBI" id="CHEBI:18420"/>
    </cofactor>
</comment>
<dbReference type="EMBL" id="KY710732">
    <property type="protein sequence ID" value="AXZ00035.1"/>
    <property type="molecule type" value="Genomic_DNA"/>
</dbReference>
<evidence type="ECO:0008006" key="9">
    <source>
        <dbReference type="Google" id="ProtNLM"/>
    </source>
</evidence>
<accession>A0A385JP02</accession>
<dbReference type="GO" id="GO:0019213">
    <property type="term" value="F:deacetylase activity"/>
    <property type="evidence" value="ECO:0007669"/>
    <property type="project" value="TreeGrafter"/>
</dbReference>
<sequence length="233" mass="26354">MEKIIINADDFGISQNVNKAIVTCFEHEIINSTTILANMYSTNEAIKLAKDLNLSVGIHLNLVEGCSLTSKIKNFSQVYNKENSAFEFNISRSSLKLNNSLLEAIKIELDSQICYLLDNGIDPTHLDSHQHTHTIFPIFNIVKSLGKKYNLKIRIPRTTGSKSQLKIIYKKIIMLNLISNKINLTNEFINIDEFKNGYAHKGNLEVMVHPDINEAGDIFCNTTNTILIKKEDL</sequence>
<keyword evidence="5" id="KW-0146">Chitin degradation</keyword>
<evidence type="ECO:0000256" key="7">
    <source>
        <dbReference type="ARBA" id="ARBA00023326"/>
    </source>
</evidence>
<dbReference type="InterPro" id="IPR011330">
    <property type="entry name" value="Glyco_hydro/deAcase_b/a-brl"/>
</dbReference>
<dbReference type="AlphaFoldDB" id="A0A385JP02"/>
<keyword evidence="3" id="KW-0378">Hydrolase</keyword>
<dbReference type="GO" id="GO:0046872">
    <property type="term" value="F:metal ion binding"/>
    <property type="evidence" value="ECO:0007669"/>
    <property type="project" value="UniProtKB-KW"/>
</dbReference>
<dbReference type="PANTHER" id="PTHR31609:SF1">
    <property type="entry name" value="CARBOHYDRATE DEACETYLASE"/>
    <property type="match status" value="1"/>
</dbReference>
<evidence type="ECO:0000256" key="1">
    <source>
        <dbReference type="ARBA" id="ARBA00001946"/>
    </source>
</evidence>
<dbReference type="InterPro" id="IPR006879">
    <property type="entry name" value="YdjC-like"/>
</dbReference>
<evidence type="ECO:0000256" key="2">
    <source>
        <dbReference type="ARBA" id="ARBA00022723"/>
    </source>
</evidence>
<proteinExistence type="predicted"/>
<organism evidence="8">
    <name type="scientific">Proteus penneri</name>
    <dbReference type="NCBI Taxonomy" id="102862"/>
    <lineage>
        <taxon>Bacteria</taxon>
        <taxon>Pseudomonadati</taxon>
        <taxon>Pseudomonadota</taxon>
        <taxon>Gammaproteobacteria</taxon>
        <taxon>Enterobacterales</taxon>
        <taxon>Morganellaceae</taxon>
        <taxon>Proteus</taxon>
    </lineage>
</organism>
<keyword evidence="4" id="KW-0460">Magnesium</keyword>